<comment type="function">
    <text evidence="1 8">Attaches a formyl group to the free amino group of methionyl-tRNA(fMet). The formyl group appears to play a dual role in the initiator identity of N-formylmethionyl-tRNA by promoting its recognition by IF2 and preventing the misappropriation of this tRNA by the elongation apparatus.</text>
</comment>
<evidence type="ECO:0000256" key="4">
    <source>
        <dbReference type="ARBA" id="ARBA00016014"/>
    </source>
</evidence>
<dbReference type="HAMAP" id="MF_00182">
    <property type="entry name" value="Formyl_trans"/>
    <property type="match status" value="1"/>
</dbReference>
<comment type="caution">
    <text evidence="11">The sequence shown here is derived from an EMBL/GenBank/DDBJ whole genome shotgun (WGS) entry which is preliminary data.</text>
</comment>
<feature type="domain" description="Formyl transferase C-terminal" evidence="10">
    <location>
        <begin position="207"/>
        <end position="304"/>
    </location>
</feature>
<dbReference type="Proteomes" id="UP000053688">
    <property type="component" value="Unassembled WGS sequence"/>
</dbReference>
<evidence type="ECO:0000256" key="6">
    <source>
        <dbReference type="ARBA" id="ARBA00022917"/>
    </source>
</evidence>
<dbReference type="Gene3D" id="3.40.50.170">
    <property type="entry name" value="Formyl transferase, N-terminal domain"/>
    <property type="match status" value="1"/>
</dbReference>
<proteinExistence type="inferred from homology"/>
<keyword evidence="12" id="KW-1185">Reference proteome</keyword>
<dbReference type="NCBIfam" id="TIGR00460">
    <property type="entry name" value="fmt"/>
    <property type="match status" value="1"/>
</dbReference>
<dbReference type="InterPro" id="IPR036477">
    <property type="entry name" value="Formyl_transf_N_sf"/>
</dbReference>
<dbReference type="PANTHER" id="PTHR11138">
    <property type="entry name" value="METHIONYL-TRNA FORMYLTRANSFERASE"/>
    <property type="match status" value="1"/>
</dbReference>
<dbReference type="InterPro" id="IPR005793">
    <property type="entry name" value="Formyl_trans_C"/>
</dbReference>
<dbReference type="InterPro" id="IPR005794">
    <property type="entry name" value="Fmt"/>
</dbReference>
<dbReference type="CDD" id="cd08704">
    <property type="entry name" value="Met_tRNA_FMT_C"/>
    <property type="match status" value="1"/>
</dbReference>
<dbReference type="InterPro" id="IPR002376">
    <property type="entry name" value="Formyl_transf_N"/>
</dbReference>
<evidence type="ECO:0000256" key="5">
    <source>
        <dbReference type="ARBA" id="ARBA00022679"/>
    </source>
</evidence>
<evidence type="ECO:0000259" key="9">
    <source>
        <dbReference type="Pfam" id="PF00551"/>
    </source>
</evidence>
<dbReference type="Gene3D" id="3.10.25.10">
    <property type="entry name" value="Formyl transferase, C-terminal domain"/>
    <property type="match status" value="1"/>
</dbReference>
<evidence type="ECO:0000256" key="2">
    <source>
        <dbReference type="ARBA" id="ARBA00010699"/>
    </source>
</evidence>
<evidence type="ECO:0000313" key="12">
    <source>
        <dbReference type="Proteomes" id="UP000053688"/>
    </source>
</evidence>
<dbReference type="SUPFAM" id="SSF50486">
    <property type="entry name" value="FMT C-terminal domain-like"/>
    <property type="match status" value="1"/>
</dbReference>
<dbReference type="Pfam" id="PF00551">
    <property type="entry name" value="Formyl_trans_N"/>
    <property type="match status" value="1"/>
</dbReference>
<dbReference type="PATRIC" id="fig|1236703.3.peg.813"/>
<feature type="domain" description="Formyl transferase N-terminal" evidence="9">
    <location>
        <begin position="6"/>
        <end position="182"/>
    </location>
</feature>
<gene>
    <name evidence="8 11" type="primary">fmt</name>
    <name evidence="11" type="ORF">O1U_0785</name>
</gene>
<dbReference type="RefSeq" id="WP_016504113.1">
    <property type="nucleotide sequence ID" value="NZ_AMSD01000002.1"/>
</dbReference>
<dbReference type="InterPro" id="IPR044135">
    <property type="entry name" value="Met-tRNA-FMT_C"/>
</dbReference>
<dbReference type="GO" id="GO:0005829">
    <property type="term" value="C:cytosol"/>
    <property type="evidence" value="ECO:0007669"/>
    <property type="project" value="TreeGrafter"/>
</dbReference>
<dbReference type="PANTHER" id="PTHR11138:SF5">
    <property type="entry name" value="METHIONYL-TRNA FORMYLTRANSFERASE, MITOCHONDRIAL"/>
    <property type="match status" value="1"/>
</dbReference>
<evidence type="ECO:0000256" key="3">
    <source>
        <dbReference type="ARBA" id="ARBA00012261"/>
    </source>
</evidence>
<dbReference type="InterPro" id="IPR011034">
    <property type="entry name" value="Formyl_transferase-like_C_sf"/>
</dbReference>
<keyword evidence="5 8" id="KW-0808">Transferase</keyword>
<dbReference type="CDD" id="cd08646">
    <property type="entry name" value="FMT_core_Met-tRNA-FMT_N"/>
    <property type="match status" value="1"/>
</dbReference>
<dbReference type="EC" id="2.1.2.9" evidence="3 8"/>
<dbReference type="EMBL" id="AMSD01000002">
    <property type="protein sequence ID" value="EPE37481.1"/>
    <property type="molecule type" value="Genomic_DNA"/>
</dbReference>
<protein>
    <recommendedName>
        <fullName evidence="4 8">Methionyl-tRNA formyltransferase</fullName>
        <ecNumber evidence="3 8">2.1.2.9</ecNumber>
    </recommendedName>
</protein>
<dbReference type="InterPro" id="IPR041711">
    <property type="entry name" value="Met-tRNA-FMT_N"/>
</dbReference>
<dbReference type="STRING" id="28176.CF66_3033"/>
<dbReference type="AlphaFoldDB" id="S3DZT7"/>
<keyword evidence="6 8" id="KW-0648">Protein biosynthesis</keyword>
<sequence>MIQPLKIIFAGTPTFATHHLISLLSSENKIIAVYTKPDRPSGRGQKITINPIKNIALKHNIPVYQPEDFKSEQNRKQIISLNADLIVVVAYGLLLPKVILDSPKFGCINVHSSILPLWRGAAPIQRSILSGDKKTGISIIKIDTGLDTGDILRTATLPIKPNDTSASMHEKLARLGSKTLLDFLKNTNIDNVFPQKQNDKLACYAQKLNKQEAKINWNHDAEYIERSIRAFNPWPVSYFNNNHCSIKVWKSSAVKRHTNKPAGTIVQSDKTGIYVATGNGTLVLELLQIPNRKIMKVEDILNSRADWFKISKQLN</sequence>
<organism evidence="11 12">
    <name type="scientific">Candidatus Photodesmus katoptron Akat1</name>
    <dbReference type="NCBI Taxonomy" id="1236703"/>
    <lineage>
        <taxon>Bacteria</taxon>
        <taxon>Pseudomonadati</taxon>
        <taxon>Pseudomonadota</taxon>
        <taxon>Gammaproteobacteria</taxon>
        <taxon>Vibrionales</taxon>
        <taxon>Vibrionaceae</taxon>
        <taxon>Candidatus Photodesmus</taxon>
    </lineage>
</organism>
<evidence type="ECO:0000259" key="10">
    <source>
        <dbReference type="Pfam" id="PF02911"/>
    </source>
</evidence>
<evidence type="ECO:0000256" key="8">
    <source>
        <dbReference type="HAMAP-Rule" id="MF_00182"/>
    </source>
</evidence>
<dbReference type="eggNOG" id="COG0223">
    <property type="taxonomic scope" value="Bacteria"/>
</dbReference>
<dbReference type="SUPFAM" id="SSF53328">
    <property type="entry name" value="Formyltransferase"/>
    <property type="match status" value="1"/>
</dbReference>
<name>S3DZT7_9GAMM</name>
<reference evidence="11 12" key="1">
    <citation type="journal article" date="2014" name="Environ. Microbiol.">
        <title>Genomic signatures of obligate host dependence in the luminous bacterial symbiont of a vertebrate.</title>
        <authorList>
            <person name="Hendry T.A."/>
            <person name="de Wet J.R."/>
            <person name="Dunlap P.V."/>
        </authorList>
    </citation>
    <scope>NUCLEOTIDE SEQUENCE [LARGE SCALE GENOMIC DNA]</scope>
    <source>
        <strain evidence="11 12">Akat1</strain>
    </source>
</reference>
<evidence type="ECO:0000256" key="1">
    <source>
        <dbReference type="ARBA" id="ARBA00002606"/>
    </source>
</evidence>
<accession>S3DZT7</accession>
<dbReference type="GO" id="GO:0004479">
    <property type="term" value="F:methionyl-tRNA formyltransferase activity"/>
    <property type="evidence" value="ECO:0007669"/>
    <property type="project" value="UniProtKB-UniRule"/>
</dbReference>
<feature type="binding site" evidence="8">
    <location>
        <begin position="113"/>
        <end position="116"/>
    </location>
    <ligand>
        <name>(6S)-5,6,7,8-tetrahydrofolate</name>
        <dbReference type="ChEBI" id="CHEBI:57453"/>
    </ligand>
</feature>
<evidence type="ECO:0000313" key="11">
    <source>
        <dbReference type="EMBL" id="EPE37481.1"/>
    </source>
</evidence>
<comment type="catalytic activity">
    <reaction evidence="7 8">
        <text>L-methionyl-tRNA(fMet) + (6R)-10-formyltetrahydrofolate = N-formyl-L-methionyl-tRNA(fMet) + (6S)-5,6,7,8-tetrahydrofolate + H(+)</text>
        <dbReference type="Rhea" id="RHEA:24380"/>
        <dbReference type="Rhea" id="RHEA-COMP:9952"/>
        <dbReference type="Rhea" id="RHEA-COMP:9953"/>
        <dbReference type="ChEBI" id="CHEBI:15378"/>
        <dbReference type="ChEBI" id="CHEBI:57453"/>
        <dbReference type="ChEBI" id="CHEBI:78530"/>
        <dbReference type="ChEBI" id="CHEBI:78844"/>
        <dbReference type="ChEBI" id="CHEBI:195366"/>
        <dbReference type="EC" id="2.1.2.9"/>
    </reaction>
</comment>
<comment type="similarity">
    <text evidence="2 8">Belongs to the Fmt family.</text>
</comment>
<evidence type="ECO:0000256" key="7">
    <source>
        <dbReference type="ARBA" id="ARBA00048558"/>
    </source>
</evidence>
<dbReference type="Pfam" id="PF02911">
    <property type="entry name" value="Formyl_trans_C"/>
    <property type="match status" value="1"/>
</dbReference>
<dbReference type="InterPro" id="IPR037022">
    <property type="entry name" value="Formyl_trans_C_sf"/>
</dbReference>